<evidence type="ECO:0000313" key="9">
    <source>
        <dbReference type="EMBL" id="CAG6615526.1"/>
    </source>
</evidence>
<protein>
    <submittedName>
        <fullName evidence="9">Homeobox protein aristaless</fullName>
    </submittedName>
</protein>
<dbReference type="InterPro" id="IPR050649">
    <property type="entry name" value="Paired_Homeobox_TFs"/>
</dbReference>
<dbReference type="FunFam" id="1.10.10.60:FF:000679">
    <property type="entry name" value="Homeobox protein aristaless"/>
    <property type="match status" value="1"/>
</dbReference>
<reference evidence="9" key="1">
    <citation type="submission" date="2021-05" db="EMBL/GenBank/DDBJ databases">
        <authorList>
            <person name="Alioto T."/>
            <person name="Alioto T."/>
            <person name="Gomez Garrido J."/>
        </authorList>
    </citation>
    <scope>NUCLEOTIDE SEQUENCE</scope>
</reference>
<evidence type="ECO:0000256" key="5">
    <source>
        <dbReference type="PROSITE-ProRule" id="PRU00108"/>
    </source>
</evidence>
<feature type="DNA-binding region" description="Homeobox" evidence="5">
    <location>
        <begin position="130"/>
        <end position="189"/>
    </location>
</feature>
<keyword evidence="3 5" id="KW-0371">Homeobox</keyword>
<name>A0A8D8M2F0_9HEMI</name>
<dbReference type="SUPFAM" id="SSF46689">
    <property type="entry name" value="Homeodomain-like"/>
    <property type="match status" value="1"/>
</dbReference>
<comment type="subcellular location">
    <subcellularLocation>
        <location evidence="1 5 6">Nucleus</location>
    </subcellularLocation>
</comment>
<dbReference type="PROSITE" id="PS00027">
    <property type="entry name" value="HOMEOBOX_1"/>
    <property type="match status" value="1"/>
</dbReference>
<feature type="compositionally biased region" description="Polar residues" evidence="7">
    <location>
        <begin position="65"/>
        <end position="85"/>
    </location>
</feature>
<dbReference type="AlphaFoldDB" id="A0A8D8M2F0"/>
<keyword evidence="2 5" id="KW-0238">DNA-binding</keyword>
<dbReference type="PROSITE" id="PS50071">
    <property type="entry name" value="HOMEOBOX_2"/>
    <property type="match status" value="1"/>
</dbReference>
<dbReference type="GO" id="GO:0000977">
    <property type="term" value="F:RNA polymerase II transcription regulatory region sequence-specific DNA binding"/>
    <property type="evidence" value="ECO:0007669"/>
    <property type="project" value="TreeGrafter"/>
</dbReference>
<dbReference type="PANTHER" id="PTHR24329:SF337">
    <property type="entry name" value="ARISTALESS RELATED HOMEOBOX"/>
    <property type="match status" value="1"/>
</dbReference>
<dbReference type="Gene3D" id="1.10.10.60">
    <property type="entry name" value="Homeodomain-like"/>
    <property type="match status" value="1"/>
</dbReference>
<feature type="domain" description="Homeobox" evidence="8">
    <location>
        <begin position="128"/>
        <end position="188"/>
    </location>
</feature>
<accession>A0A8D8M2F0</accession>
<dbReference type="GO" id="GO:0000981">
    <property type="term" value="F:DNA-binding transcription factor activity, RNA polymerase II-specific"/>
    <property type="evidence" value="ECO:0007669"/>
    <property type="project" value="InterPro"/>
</dbReference>
<feature type="region of interest" description="Disordered" evidence="7">
    <location>
        <begin position="188"/>
        <end position="231"/>
    </location>
</feature>
<evidence type="ECO:0000256" key="3">
    <source>
        <dbReference type="ARBA" id="ARBA00023155"/>
    </source>
</evidence>
<dbReference type="InterPro" id="IPR001356">
    <property type="entry name" value="HD"/>
</dbReference>
<evidence type="ECO:0000256" key="2">
    <source>
        <dbReference type="ARBA" id="ARBA00023125"/>
    </source>
</evidence>
<sequence length="266" mass="30526">MDLTTVSRRMDNAMAVGNNASGKVVIRPAKSIFSIRSLVEVEEDGGVQQQQQHHHSNNNHGEMQMQRNDSPSNMQEYSSTGSYSHLSAEDSPSELSDLNIRMGIPSTGRGEDDVSEGEMEDYASLPKRKQRRYRTTFTSFQLEELEKAFSRTHYPDVFARERLAAKIGLPEARIQVWFSNRRAKWRREEKLRNQRQRGGTEDTPPQPNNNNNNNEQNKIWGPQFGPQSAPKKFKVVKPLTPAVTYQNFTFLQQTVKKIQTNFKKHS</sequence>
<evidence type="ECO:0000256" key="6">
    <source>
        <dbReference type="RuleBase" id="RU000682"/>
    </source>
</evidence>
<dbReference type="InterPro" id="IPR009057">
    <property type="entry name" value="Homeodomain-like_sf"/>
</dbReference>
<feature type="compositionally biased region" description="Low complexity" evidence="7">
    <location>
        <begin position="208"/>
        <end position="217"/>
    </location>
</feature>
<evidence type="ECO:0000256" key="1">
    <source>
        <dbReference type="ARBA" id="ARBA00004123"/>
    </source>
</evidence>
<dbReference type="PANTHER" id="PTHR24329">
    <property type="entry name" value="HOMEOBOX PROTEIN ARISTALESS"/>
    <property type="match status" value="1"/>
</dbReference>
<dbReference type="GO" id="GO:0005634">
    <property type="term" value="C:nucleus"/>
    <property type="evidence" value="ECO:0007669"/>
    <property type="project" value="UniProtKB-SubCell"/>
</dbReference>
<dbReference type="InterPro" id="IPR017970">
    <property type="entry name" value="Homeobox_CS"/>
</dbReference>
<evidence type="ECO:0000256" key="4">
    <source>
        <dbReference type="ARBA" id="ARBA00023242"/>
    </source>
</evidence>
<dbReference type="EMBL" id="HBUF01033163">
    <property type="protein sequence ID" value="CAG6615523.1"/>
    <property type="molecule type" value="Transcribed_RNA"/>
</dbReference>
<feature type="region of interest" description="Disordered" evidence="7">
    <location>
        <begin position="43"/>
        <end position="123"/>
    </location>
</feature>
<evidence type="ECO:0000256" key="7">
    <source>
        <dbReference type="SAM" id="MobiDB-lite"/>
    </source>
</evidence>
<dbReference type="EMBL" id="HBUF01033164">
    <property type="protein sequence ID" value="CAG6615526.1"/>
    <property type="molecule type" value="Transcribed_RNA"/>
</dbReference>
<evidence type="ECO:0000259" key="8">
    <source>
        <dbReference type="PROSITE" id="PS50071"/>
    </source>
</evidence>
<organism evidence="9">
    <name type="scientific">Cacopsylla melanoneura</name>
    <dbReference type="NCBI Taxonomy" id="428564"/>
    <lineage>
        <taxon>Eukaryota</taxon>
        <taxon>Metazoa</taxon>
        <taxon>Ecdysozoa</taxon>
        <taxon>Arthropoda</taxon>
        <taxon>Hexapoda</taxon>
        <taxon>Insecta</taxon>
        <taxon>Pterygota</taxon>
        <taxon>Neoptera</taxon>
        <taxon>Paraneoptera</taxon>
        <taxon>Hemiptera</taxon>
        <taxon>Sternorrhyncha</taxon>
        <taxon>Psylloidea</taxon>
        <taxon>Psyllidae</taxon>
        <taxon>Psyllinae</taxon>
        <taxon>Cacopsylla</taxon>
    </lineage>
</organism>
<dbReference type="Pfam" id="PF00046">
    <property type="entry name" value="Homeodomain"/>
    <property type="match status" value="1"/>
</dbReference>
<proteinExistence type="predicted"/>
<keyword evidence="4 5" id="KW-0539">Nucleus</keyword>
<dbReference type="CDD" id="cd00086">
    <property type="entry name" value="homeodomain"/>
    <property type="match status" value="1"/>
</dbReference>
<dbReference type="SMART" id="SM00389">
    <property type="entry name" value="HOX"/>
    <property type="match status" value="1"/>
</dbReference>